<dbReference type="RefSeq" id="WP_148594377.1">
    <property type="nucleotide sequence ID" value="NZ_CP042997.1"/>
</dbReference>
<keyword evidence="3" id="KW-1185">Reference proteome</keyword>
<gene>
    <name evidence="2" type="ORF">OJF2_29940</name>
</gene>
<reference evidence="2 3" key="1">
    <citation type="submission" date="2019-08" db="EMBL/GenBank/DDBJ databases">
        <title>Deep-cultivation of Planctomycetes and their phenomic and genomic characterization uncovers novel biology.</title>
        <authorList>
            <person name="Wiegand S."/>
            <person name="Jogler M."/>
            <person name="Boedeker C."/>
            <person name="Pinto D."/>
            <person name="Vollmers J."/>
            <person name="Rivas-Marin E."/>
            <person name="Kohn T."/>
            <person name="Peeters S.H."/>
            <person name="Heuer A."/>
            <person name="Rast P."/>
            <person name="Oberbeckmann S."/>
            <person name="Bunk B."/>
            <person name="Jeske O."/>
            <person name="Meyerdierks A."/>
            <person name="Storesund J.E."/>
            <person name="Kallscheuer N."/>
            <person name="Luecker S."/>
            <person name="Lage O.M."/>
            <person name="Pohl T."/>
            <person name="Merkel B.J."/>
            <person name="Hornburger P."/>
            <person name="Mueller R.-W."/>
            <person name="Bruemmer F."/>
            <person name="Labrenz M."/>
            <person name="Spormann A.M."/>
            <person name="Op den Camp H."/>
            <person name="Overmann J."/>
            <person name="Amann R."/>
            <person name="Jetten M.S.M."/>
            <person name="Mascher T."/>
            <person name="Medema M.H."/>
            <person name="Devos D.P."/>
            <person name="Kaster A.-K."/>
            <person name="Ovreas L."/>
            <person name="Rohde M."/>
            <person name="Galperin M.Y."/>
            <person name="Jogler C."/>
        </authorList>
    </citation>
    <scope>NUCLEOTIDE SEQUENCE [LARGE SCALE GENOMIC DNA]</scope>
    <source>
        <strain evidence="2 3">OJF2</strain>
    </source>
</reference>
<keyword evidence="1" id="KW-0472">Membrane</keyword>
<dbReference type="AlphaFoldDB" id="A0A5B9W323"/>
<dbReference type="InterPro" id="IPR018786">
    <property type="entry name" value="Mit_KHE1"/>
</dbReference>
<keyword evidence="1" id="KW-1133">Transmembrane helix</keyword>
<dbReference type="OrthoDB" id="287003at2"/>
<name>A0A5B9W323_9BACT</name>
<accession>A0A5B9W323</accession>
<protein>
    <submittedName>
        <fullName evidence="2">Uncharacterized protein</fullName>
    </submittedName>
</protein>
<proteinExistence type="predicted"/>
<evidence type="ECO:0000256" key="1">
    <source>
        <dbReference type="SAM" id="Phobius"/>
    </source>
</evidence>
<dbReference type="KEGG" id="agv:OJF2_29940"/>
<dbReference type="EMBL" id="CP042997">
    <property type="protein sequence ID" value="QEH34455.1"/>
    <property type="molecule type" value="Genomic_DNA"/>
</dbReference>
<dbReference type="Proteomes" id="UP000324233">
    <property type="component" value="Chromosome"/>
</dbReference>
<organism evidence="2 3">
    <name type="scientific">Aquisphaera giovannonii</name>
    <dbReference type="NCBI Taxonomy" id="406548"/>
    <lineage>
        <taxon>Bacteria</taxon>
        <taxon>Pseudomonadati</taxon>
        <taxon>Planctomycetota</taxon>
        <taxon>Planctomycetia</taxon>
        <taxon>Isosphaerales</taxon>
        <taxon>Isosphaeraceae</taxon>
        <taxon>Aquisphaera</taxon>
    </lineage>
</organism>
<feature type="transmembrane region" description="Helical" evidence="1">
    <location>
        <begin position="144"/>
        <end position="162"/>
    </location>
</feature>
<evidence type="ECO:0000313" key="2">
    <source>
        <dbReference type="EMBL" id="QEH34455.1"/>
    </source>
</evidence>
<feature type="transmembrane region" description="Helical" evidence="1">
    <location>
        <begin position="118"/>
        <end position="138"/>
    </location>
</feature>
<evidence type="ECO:0000313" key="3">
    <source>
        <dbReference type="Proteomes" id="UP000324233"/>
    </source>
</evidence>
<keyword evidence="1" id="KW-0812">Transmembrane</keyword>
<sequence length="196" mass="22600">MNVYMLLRDEKAPLFYHNGSSPDEPPQPDAAPAPGFCGRLLLRWRRFQEDFRRADSGTLGWCRHAWDWLHSRTQPDEPMLFRFRSAGRIDLHHPRSRDREDVAAAWHAYLADRRRRHAIRLAGNLLVAPVAGLLLFPLPGPNLIGYWFAYRTIHHALVLGGLRRAIRGRIPTSYHAEAWLDLPVEGNPWRHGRPAA</sequence>
<dbReference type="Pfam" id="PF10173">
    <property type="entry name" value="Mit_KHE1"/>
    <property type="match status" value="1"/>
</dbReference>